<proteinExistence type="predicted"/>
<dbReference type="EMBL" id="BAAFRS010000248">
    <property type="protein sequence ID" value="GAB1225270.1"/>
    <property type="molecule type" value="Genomic_DNA"/>
</dbReference>
<dbReference type="Gene3D" id="3.80.10.10">
    <property type="entry name" value="Ribonuclease Inhibitor"/>
    <property type="match status" value="1"/>
</dbReference>
<evidence type="ECO:0000313" key="2">
    <source>
        <dbReference type="Proteomes" id="UP001628156"/>
    </source>
</evidence>
<evidence type="ECO:0000313" key="1">
    <source>
        <dbReference type="EMBL" id="GAB1225270.1"/>
    </source>
</evidence>
<protein>
    <recommendedName>
        <fullName evidence="3">Leucine-rich repeat containing protein</fullName>
    </recommendedName>
</protein>
<dbReference type="Proteomes" id="UP001628156">
    <property type="component" value="Unassembled WGS sequence"/>
</dbReference>
<reference evidence="1 2" key="1">
    <citation type="journal article" date="2019" name="PLoS Negl. Trop. Dis.">
        <title>Whole genome sequencing of Entamoeba nuttalli reveals mammalian host-related molecular signatures and a novel octapeptide-repeat surface protein.</title>
        <authorList>
            <person name="Tanaka M."/>
            <person name="Makiuchi T."/>
            <person name="Komiyama T."/>
            <person name="Shiina T."/>
            <person name="Osaki K."/>
            <person name="Tachibana H."/>
        </authorList>
    </citation>
    <scope>NUCLEOTIDE SEQUENCE [LARGE SCALE GENOMIC DNA]</scope>
    <source>
        <strain evidence="1 2">P19-061405</strain>
    </source>
</reference>
<organism evidence="1 2">
    <name type="scientific">Entamoeba nuttalli</name>
    <dbReference type="NCBI Taxonomy" id="412467"/>
    <lineage>
        <taxon>Eukaryota</taxon>
        <taxon>Amoebozoa</taxon>
        <taxon>Evosea</taxon>
        <taxon>Archamoebae</taxon>
        <taxon>Mastigamoebida</taxon>
        <taxon>Entamoebidae</taxon>
        <taxon>Entamoeba</taxon>
    </lineage>
</organism>
<accession>A0ABQ0DQY3</accession>
<evidence type="ECO:0008006" key="3">
    <source>
        <dbReference type="Google" id="ProtNLM"/>
    </source>
</evidence>
<keyword evidence="2" id="KW-1185">Reference proteome</keyword>
<sequence>MSLSSIFIGSVIKTIDDIPTLKRLIFVNKKVKQVMKVLHESPFKITSLKVLQQVLFLFDNLSSITIDASLICLKEETYKRFNKIQINFQTFKSIQLFNLKEGQHFSDEITQSVHEIHLNENYSHLYNFKNLVKLKTTVSICFKVLDQFIEYGNPSIQFILDECNVDCVFLLNTIIDTLKYEKLTAIFDVLNKPTYRSIHTNDKILIVMKSIDSYSPQLSDNCIFYSKVPIQSTSFIPHSYYISQWVYCRDVHSLSLSYSSVILKEPLTQSLTSFNQLFRIKIIDSTINNRWLPSFLIEIELTRCKFEPRLIQFSTFKSLHSLVLDSCNITGILLPPKIKELTIQHCHSLLSFPPLSSLINLRLFKFLDNGSFIELDIPSSLVNTSC</sequence>
<name>A0ABQ0DQY3_9EUKA</name>
<dbReference type="InterPro" id="IPR032675">
    <property type="entry name" value="LRR_dom_sf"/>
</dbReference>
<comment type="caution">
    <text evidence="1">The sequence shown here is derived from an EMBL/GenBank/DDBJ whole genome shotgun (WGS) entry which is preliminary data.</text>
</comment>
<dbReference type="SUPFAM" id="SSF52058">
    <property type="entry name" value="L domain-like"/>
    <property type="match status" value="1"/>
</dbReference>
<gene>
    <name evidence="1" type="ORF">ENUP19_0248G0040</name>
</gene>